<accession>A0A074YAV0</accession>
<sequence length="466" mass="50770">MLLTLSQPGKSDFGARTTHDFKSPQLPRYSPKSMMNDAVRPPLPASITPTMSNQHRGLPPPAAMTLPDPGRGPPMIPPPPPPVQAPAHMHHEAQRTQWQDEGESSRSWHATRVEEERRRQEEEKTRQESLRLEQRRVEHSMLRESMQGGIPPHMVPMIFAGIGGANLANFSLEVLQQYTAQLQAAQQQLQPGQEDGRERRSINQPPAAYALPPQPPQSHPHAAGMHQQHQQQQQQPPPLLAAHQSTFPAFQSTSPPGRRIPGAPGSSVAQSTLPRLTTGDMQINPPPSAPSSAHPLHQTQTIQQDQPASSPSIYFHHWVPPTSQADSKSGTQPQTPVTGTGASQNSDGGHHTDSPRKRKNQQAHQPPPPPSSLPTQSHSSPSFSTTSSGRKAGPAHELVRSNASPRAIPGTGQTSSRRDSGAPGTHLDFVYERGAPPSKSQQQHHHHSSHHSTAPPSPKRDARHPY</sequence>
<feature type="region of interest" description="Disordered" evidence="1">
    <location>
        <begin position="205"/>
        <end position="466"/>
    </location>
</feature>
<dbReference type="STRING" id="1043005.A0A074YAV0"/>
<feature type="compositionally biased region" description="Polar residues" evidence="1">
    <location>
        <begin position="267"/>
        <end position="281"/>
    </location>
</feature>
<proteinExistence type="predicted"/>
<keyword evidence="3" id="KW-1185">Reference proteome</keyword>
<dbReference type="OrthoDB" id="20105at2759"/>
<dbReference type="HOGENOM" id="CLU_026929_4_0_1"/>
<evidence type="ECO:0000313" key="3">
    <source>
        <dbReference type="Proteomes" id="UP000030641"/>
    </source>
</evidence>
<feature type="compositionally biased region" description="Low complexity" evidence="1">
    <location>
        <begin position="373"/>
        <end position="388"/>
    </location>
</feature>
<dbReference type="OMA" id="DGMKNWL"/>
<reference evidence="2 3" key="1">
    <citation type="journal article" date="2014" name="BMC Genomics">
        <title>Genome sequencing of four Aureobasidium pullulans varieties: biotechnological potential, stress tolerance, and description of new species.</title>
        <authorList>
            <person name="Gostin Ar C."/>
            <person name="Ohm R.A."/>
            <person name="Kogej T."/>
            <person name="Sonjak S."/>
            <person name="Turk M."/>
            <person name="Zajc J."/>
            <person name="Zalar P."/>
            <person name="Grube M."/>
            <person name="Sun H."/>
            <person name="Han J."/>
            <person name="Sharma A."/>
            <person name="Chiniquy J."/>
            <person name="Ngan C.Y."/>
            <person name="Lipzen A."/>
            <person name="Barry K."/>
            <person name="Grigoriev I.V."/>
            <person name="Gunde-Cimerman N."/>
        </authorList>
    </citation>
    <scope>NUCLEOTIDE SEQUENCE [LARGE SCALE GENOMIC DNA]</scope>
    <source>
        <strain evidence="2 3">EXF-2481</strain>
    </source>
</reference>
<feature type="compositionally biased region" description="Basic and acidic residues" evidence="1">
    <location>
        <begin position="103"/>
        <end position="137"/>
    </location>
</feature>
<dbReference type="AlphaFoldDB" id="A0A074YAV0"/>
<feature type="compositionally biased region" description="Low complexity" evidence="1">
    <location>
        <begin position="219"/>
        <end position="244"/>
    </location>
</feature>
<protein>
    <submittedName>
        <fullName evidence="2">Uncharacterized protein</fullName>
    </submittedName>
</protein>
<dbReference type="InParanoid" id="A0A074YAV0"/>
<feature type="region of interest" description="Disordered" evidence="1">
    <location>
        <begin position="1"/>
        <end position="137"/>
    </location>
</feature>
<dbReference type="EMBL" id="KL584760">
    <property type="protein sequence ID" value="KEQ94923.1"/>
    <property type="molecule type" value="Genomic_DNA"/>
</dbReference>
<dbReference type="RefSeq" id="XP_013343433.1">
    <property type="nucleotide sequence ID" value="XM_013487979.1"/>
</dbReference>
<dbReference type="GeneID" id="25364016"/>
<feature type="compositionally biased region" description="Pro residues" evidence="1">
    <location>
        <begin position="70"/>
        <end position="84"/>
    </location>
</feature>
<dbReference type="Proteomes" id="UP000030641">
    <property type="component" value="Unassembled WGS sequence"/>
</dbReference>
<feature type="compositionally biased region" description="Polar residues" evidence="1">
    <location>
        <begin position="245"/>
        <end position="255"/>
    </location>
</feature>
<evidence type="ECO:0000256" key="1">
    <source>
        <dbReference type="SAM" id="MobiDB-lite"/>
    </source>
</evidence>
<feature type="compositionally biased region" description="Polar residues" evidence="1">
    <location>
        <begin position="297"/>
        <end position="312"/>
    </location>
</feature>
<organism evidence="2 3">
    <name type="scientific">Aureobasidium subglaciale (strain EXF-2481)</name>
    <name type="common">Aureobasidium pullulans var. subglaciale</name>
    <dbReference type="NCBI Taxonomy" id="1043005"/>
    <lineage>
        <taxon>Eukaryota</taxon>
        <taxon>Fungi</taxon>
        <taxon>Dikarya</taxon>
        <taxon>Ascomycota</taxon>
        <taxon>Pezizomycotina</taxon>
        <taxon>Dothideomycetes</taxon>
        <taxon>Dothideomycetidae</taxon>
        <taxon>Dothideales</taxon>
        <taxon>Saccotheciaceae</taxon>
        <taxon>Aureobasidium</taxon>
    </lineage>
</organism>
<gene>
    <name evidence="2" type="ORF">AUEXF2481DRAFT_29663</name>
</gene>
<feature type="compositionally biased region" description="Low complexity" evidence="1">
    <location>
        <begin position="330"/>
        <end position="341"/>
    </location>
</feature>
<name>A0A074YAV0_AURSE</name>
<evidence type="ECO:0000313" key="2">
    <source>
        <dbReference type="EMBL" id="KEQ94923.1"/>
    </source>
</evidence>